<name>I3PCR0_9BURK</name>
<sequence length="71" mass="8049">MTSLERELEHLARSSRWHPNCAEYCMAKAEWLALRRPEDFEKLPHLLMMELRSSDSVVSGTRAGKSSTAGS</sequence>
<reference evidence="1" key="1">
    <citation type="submission" date="2011-09" db="EMBL/GenBank/DDBJ databases">
        <title>A novel amdA gene encoded by the newly isolated Variovorax sp. HH01 strain defines a novel class of cofactor-less aryl malonic acid decarboxylase.</title>
        <authorList>
            <person name="Horn S."/>
            <person name="Maimanakos J."/>
            <person name="Streit W.R."/>
        </authorList>
    </citation>
    <scope>NUCLEOTIDE SEQUENCE</scope>
    <source>
        <strain evidence="1">HH01</strain>
    </source>
</reference>
<evidence type="ECO:0000313" key="1">
    <source>
        <dbReference type="EMBL" id="AER23967.1"/>
    </source>
</evidence>
<protein>
    <submittedName>
        <fullName evidence="1">Uncharacterized protein</fullName>
    </submittedName>
</protein>
<dbReference type="AlphaFoldDB" id="I3PCR0"/>
<accession>I3PCR0</accession>
<organism evidence="1">
    <name type="scientific">Variovorax sp. HH01</name>
    <dbReference type="NCBI Taxonomy" id="1084736"/>
    <lineage>
        <taxon>Bacteria</taxon>
        <taxon>Pseudomonadati</taxon>
        <taxon>Pseudomonadota</taxon>
        <taxon>Betaproteobacteria</taxon>
        <taxon>Burkholderiales</taxon>
        <taxon>Comamonadaceae</taxon>
        <taxon>Variovorax</taxon>
    </lineage>
</organism>
<dbReference type="EMBL" id="JN646852">
    <property type="protein sequence ID" value="AER23967.1"/>
    <property type="molecule type" value="Genomic_DNA"/>
</dbReference>
<gene>
    <name evidence="1" type="ORF">var090</name>
</gene>
<proteinExistence type="predicted"/>